<sequence length="224" mass="26127">MSFSDFIADLYYLLLILTTIVFSVSIVYGARKFLPITICLIIGILCEFFTYLIREHHLLIMGEQNNAIVGHVYKWTSFLTFGFFLYSVQKSKATKRYFVYLFSTCAVIGIFSQSRLKHYWLENDPWLAFSLMSAIIIASMVYFIQLLKARDGYPYITTGIFLVSGSFLISSAVNGTYVGVDLEVWFFRESINRVVLIIMYVMFLLESYLYFKENDVMKLQRLQQ</sequence>
<feature type="transmembrane region" description="Helical" evidence="1">
    <location>
        <begin position="97"/>
        <end position="114"/>
    </location>
</feature>
<feature type="transmembrane region" description="Helical" evidence="1">
    <location>
        <begin position="191"/>
        <end position="211"/>
    </location>
</feature>
<evidence type="ECO:0000313" key="2">
    <source>
        <dbReference type="EMBL" id="PRX14110.1"/>
    </source>
</evidence>
<keyword evidence="1" id="KW-1133">Transmembrane helix</keyword>
<dbReference type="EMBL" id="PVNA01000002">
    <property type="protein sequence ID" value="PRX14110.1"/>
    <property type="molecule type" value="Genomic_DNA"/>
</dbReference>
<evidence type="ECO:0000256" key="1">
    <source>
        <dbReference type="SAM" id="Phobius"/>
    </source>
</evidence>
<proteinExistence type="predicted"/>
<keyword evidence="1" id="KW-0812">Transmembrane</keyword>
<reference evidence="2 3" key="1">
    <citation type="submission" date="2018-03" db="EMBL/GenBank/DDBJ databases">
        <title>Genomic Encyclopedia of Archaeal and Bacterial Type Strains, Phase II (KMG-II): from individual species to whole genera.</title>
        <authorList>
            <person name="Goeker M."/>
        </authorList>
    </citation>
    <scope>NUCLEOTIDE SEQUENCE [LARGE SCALE GENOMIC DNA]</scope>
    <source>
        <strain evidence="2 3">DSM 22727</strain>
    </source>
</reference>
<gene>
    <name evidence="2" type="ORF">LY02_01139</name>
</gene>
<protein>
    <submittedName>
        <fullName evidence="2">Uncharacterized protein</fullName>
    </submittedName>
</protein>
<evidence type="ECO:0000313" key="3">
    <source>
        <dbReference type="Proteomes" id="UP000239997"/>
    </source>
</evidence>
<accession>A0ABX5E4U6</accession>
<keyword evidence="1" id="KW-0472">Membrane</keyword>
<dbReference type="Proteomes" id="UP000239997">
    <property type="component" value="Unassembled WGS sequence"/>
</dbReference>
<keyword evidence="3" id="KW-1185">Reference proteome</keyword>
<dbReference type="RefSeq" id="WP_146128652.1">
    <property type="nucleotide sequence ID" value="NZ_JPJI01000026.1"/>
</dbReference>
<feature type="transmembrane region" description="Helical" evidence="1">
    <location>
        <begin position="6"/>
        <end position="28"/>
    </location>
</feature>
<name>A0ABX5E4U6_NONUL</name>
<organism evidence="2 3">
    <name type="scientific">Nonlabens ulvanivorans</name>
    <name type="common">Persicivirga ulvanivorans</name>
    <dbReference type="NCBI Taxonomy" id="906888"/>
    <lineage>
        <taxon>Bacteria</taxon>
        <taxon>Pseudomonadati</taxon>
        <taxon>Bacteroidota</taxon>
        <taxon>Flavobacteriia</taxon>
        <taxon>Flavobacteriales</taxon>
        <taxon>Flavobacteriaceae</taxon>
        <taxon>Nonlabens</taxon>
    </lineage>
</organism>
<feature type="transmembrane region" description="Helical" evidence="1">
    <location>
        <begin position="126"/>
        <end position="147"/>
    </location>
</feature>
<feature type="transmembrane region" description="Helical" evidence="1">
    <location>
        <begin position="159"/>
        <end position="179"/>
    </location>
</feature>
<comment type="caution">
    <text evidence="2">The sequence shown here is derived from an EMBL/GenBank/DDBJ whole genome shotgun (WGS) entry which is preliminary data.</text>
</comment>
<feature type="transmembrane region" description="Helical" evidence="1">
    <location>
        <begin position="72"/>
        <end position="88"/>
    </location>
</feature>
<feature type="transmembrane region" description="Helical" evidence="1">
    <location>
        <begin position="33"/>
        <end position="52"/>
    </location>
</feature>